<dbReference type="Proteomes" id="UP001626550">
    <property type="component" value="Unassembled WGS sequence"/>
</dbReference>
<evidence type="ECO:0000313" key="3">
    <source>
        <dbReference type="Proteomes" id="UP001626550"/>
    </source>
</evidence>
<feature type="compositionally biased region" description="Polar residues" evidence="1">
    <location>
        <begin position="408"/>
        <end position="417"/>
    </location>
</feature>
<protein>
    <submittedName>
        <fullName evidence="2">Uncharacterized protein</fullName>
    </submittedName>
</protein>
<gene>
    <name evidence="2" type="ORF">Ciccas_004027</name>
</gene>
<reference evidence="2 3" key="1">
    <citation type="submission" date="2024-11" db="EMBL/GenBank/DDBJ databases">
        <title>Adaptive evolution of stress response genes in parasites aligns with host niche diversity.</title>
        <authorList>
            <person name="Hahn C."/>
            <person name="Resl P."/>
        </authorList>
    </citation>
    <scope>NUCLEOTIDE SEQUENCE [LARGE SCALE GENOMIC DNA]</scope>
    <source>
        <strain evidence="2">EGGRZ-B1_66</strain>
        <tissue evidence="2">Body</tissue>
    </source>
</reference>
<dbReference type="AlphaFoldDB" id="A0ABD2QDL1"/>
<comment type="caution">
    <text evidence="2">The sequence shown here is derived from an EMBL/GenBank/DDBJ whole genome shotgun (WGS) entry which is preliminary data.</text>
</comment>
<feature type="region of interest" description="Disordered" evidence="1">
    <location>
        <begin position="394"/>
        <end position="417"/>
    </location>
</feature>
<name>A0ABD2QDL1_9PLAT</name>
<organism evidence="2 3">
    <name type="scientific">Cichlidogyrus casuarinus</name>
    <dbReference type="NCBI Taxonomy" id="1844966"/>
    <lineage>
        <taxon>Eukaryota</taxon>
        <taxon>Metazoa</taxon>
        <taxon>Spiralia</taxon>
        <taxon>Lophotrochozoa</taxon>
        <taxon>Platyhelminthes</taxon>
        <taxon>Monogenea</taxon>
        <taxon>Monopisthocotylea</taxon>
        <taxon>Dactylogyridea</taxon>
        <taxon>Ancyrocephalidae</taxon>
        <taxon>Cichlidogyrus</taxon>
    </lineage>
</organism>
<feature type="compositionally biased region" description="Polar residues" evidence="1">
    <location>
        <begin position="22"/>
        <end position="31"/>
    </location>
</feature>
<accession>A0ABD2QDL1</accession>
<feature type="region of interest" description="Disordered" evidence="1">
    <location>
        <begin position="1"/>
        <end position="60"/>
    </location>
</feature>
<evidence type="ECO:0000256" key="1">
    <source>
        <dbReference type="SAM" id="MobiDB-lite"/>
    </source>
</evidence>
<sequence>MRNYLHQPKDLNQRRSSKYPDDTQSLCSNSSYRRHNGHRKPRRSCRQRANDAQSKSYQQPSFLSPQIEVIAYREDEQPESGDSEPQPDRVIILPALEYSAIMLLRRLLARVGLSRGTHPDLILRRIVRAPPEIREVIGWTRAELDEFLHKYRFFFQFVEATSDDPEQDEDKASPKQLLVTISSNAAKLKVRMLTGVSQSLGQQLKASNDVNRATEATELTGQSGFVYHVAKLWAIIDLGQHEHVFFDKSIFRNMEDLKRHFQPGDLVYFNAVLAAQHSRAKWRATRVWKEDDQLALMNMNCDLADASTNAGHGETIPLAPSLQLPTVLDGLFPLQQQNGEKSPKAADFGSDEDLVVDFQEEFDDVRFLGDQDLGLSLLSLADLDNLNEFYQQQEIQSGNKTPTEESKSSTNSQVSSIRTFSIPPSETRLTQDDREVTPTVNSVRRVLTKCQATQTSVTGDFEPAFLYMGSQVTLDDSFHRPSRVDLTTLIKESPILPEQLAPES</sequence>
<feature type="compositionally biased region" description="Polar residues" evidence="1">
    <location>
        <begin position="50"/>
        <end position="60"/>
    </location>
</feature>
<proteinExistence type="predicted"/>
<dbReference type="EMBL" id="JBJKFK010000401">
    <property type="protein sequence ID" value="KAL3317317.1"/>
    <property type="molecule type" value="Genomic_DNA"/>
</dbReference>
<evidence type="ECO:0000313" key="2">
    <source>
        <dbReference type="EMBL" id="KAL3317317.1"/>
    </source>
</evidence>
<feature type="compositionally biased region" description="Basic and acidic residues" evidence="1">
    <location>
        <begin position="7"/>
        <end position="21"/>
    </location>
</feature>
<feature type="compositionally biased region" description="Basic residues" evidence="1">
    <location>
        <begin position="32"/>
        <end position="46"/>
    </location>
</feature>
<keyword evidence="3" id="KW-1185">Reference proteome</keyword>